<dbReference type="Proteomes" id="UP001597314">
    <property type="component" value="Unassembled WGS sequence"/>
</dbReference>
<dbReference type="EMBL" id="JBHUIW010000001">
    <property type="protein sequence ID" value="MFD2180865.1"/>
    <property type="molecule type" value="Genomic_DNA"/>
</dbReference>
<reference evidence="8" key="1">
    <citation type="journal article" date="2019" name="Int. J. Syst. Evol. Microbiol.">
        <title>The Global Catalogue of Microorganisms (GCM) 10K type strain sequencing project: providing services to taxonomists for standard genome sequencing and annotation.</title>
        <authorList>
            <consortium name="The Broad Institute Genomics Platform"/>
            <consortium name="The Broad Institute Genome Sequencing Center for Infectious Disease"/>
            <person name="Wu L."/>
            <person name="Ma J."/>
        </authorList>
    </citation>
    <scope>NUCLEOTIDE SEQUENCE [LARGE SCALE GENOMIC DNA]</scope>
    <source>
        <strain evidence="8">CGMCC 1.6774</strain>
    </source>
</reference>
<evidence type="ECO:0000256" key="5">
    <source>
        <dbReference type="SAM" id="SignalP"/>
    </source>
</evidence>
<dbReference type="InterPro" id="IPR009056">
    <property type="entry name" value="Cyt_c-like_dom"/>
</dbReference>
<evidence type="ECO:0000256" key="3">
    <source>
        <dbReference type="ARBA" id="ARBA00023004"/>
    </source>
</evidence>
<accession>A0ABW5AEG2</accession>
<name>A0ABW5AEG2_9BRAD</name>
<evidence type="ECO:0000256" key="1">
    <source>
        <dbReference type="ARBA" id="ARBA00022617"/>
    </source>
</evidence>
<dbReference type="InterPro" id="IPR051459">
    <property type="entry name" value="Cytochrome_c-type_DH"/>
</dbReference>
<organism evidence="7 8">
    <name type="scientific">Rhodoplanes azumiensis</name>
    <dbReference type="NCBI Taxonomy" id="1897628"/>
    <lineage>
        <taxon>Bacteria</taxon>
        <taxon>Pseudomonadati</taxon>
        <taxon>Pseudomonadota</taxon>
        <taxon>Alphaproteobacteria</taxon>
        <taxon>Hyphomicrobiales</taxon>
        <taxon>Nitrobacteraceae</taxon>
        <taxon>Rhodoplanes</taxon>
    </lineage>
</organism>
<keyword evidence="1 4" id="KW-0349">Heme</keyword>
<protein>
    <submittedName>
        <fullName evidence="7">C-type cytochrome</fullName>
    </submittedName>
</protein>
<feature type="domain" description="Cytochrome c" evidence="6">
    <location>
        <begin position="172"/>
        <end position="281"/>
    </location>
</feature>
<keyword evidence="8" id="KW-1185">Reference proteome</keyword>
<dbReference type="SUPFAM" id="SSF46626">
    <property type="entry name" value="Cytochrome c"/>
    <property type="match status" value="2"/>
</dbReference>
<evidence type="ECO:0000259" key="6">
    <source>
        <dbReference type="PROSITE" id="PS51007"/>
    </source>
</evidence>
<feature type="signal peptide" evidence="5">
    <location>
        <begin position="1"/>
        <end position="23"/>
    </location>
</feature>
<sequence length="284" mass="29929">MLGRQTVLGGLAVAAMVAGTAGAAAQTAVERGAYLVNTVMTCHNCHTPMGANGPDLGRAFSGGTPVFDTPAFRVRGSNITPDKQNGIGTWSEAEIETALRRGVRPNGVPLAPPMPTGFYGVLTPADGKAIAVYLKSLKASPNKVEAPVYNAPFEREVLPGANKPADPASFSDKVKLGEYLVTIGHCMECHTPRIDGKLDVSAIGAGRQEFAGPWGTSIARNITSHPQKGLAAWSDDEIKRAITQGVSRDGAKLKPPMGYGFYARMTPGDLDAMVAYLRTLPPRE</sequence>
<keyword evidence="2 4" id="KW-0479">Metal-binding</keyword>
<dbReference type="PANTHER" id="PTHR35008">
    <property type="entry name" value="BLL4482 PROTEIN-RELATED"/>
    <property type="match status" value="1"/>
</dbReference>
<keyword evidence="5" id="KW-0732">Signal</keyword>
<feature type="domain" description="Cytochrome c" evidence="6">
    <location>
        <begin position="27"/>
        <end position="138"/>
    </location>
</feature>
<dbReference type="InterPro" id="IPR036909">
    <property type="entry name" value="Cyt_c-like_dom_sf"/>
</dbReference>
<evidence type="ECO:0000313" key="7">
    <source>
        <dbReference type="EMBL" id="MFD2180865.1"/>
    </source>
</evidence>
<evidence type="ECO:0000313" key="8">
    <source>
        <dbReference type="Proteomes" id="UP001597314"/>
    </source>
</evidence>
<comment type="caution">
    <text evidence="7">The sequence shown here is derived from an EMBL/GenBank/DDBJ whole genome shotgun (WGS) entry which is preliminary data.</text>
</comment>
<dbReference type="Pfam" id="PF00034">
    <property type="entry name" value="Cytochrom_C"/>
    <property type="match status" value="1"/>
</dbReference>
<gene>
    <name evidence="7" type="ORF">ACFSOX_01765</name>
</gene>
<evidence type="ECO:0000256" key="2">
    <source>
        <dbReference type="ARBA" id="ARBA00022723"/>
    </source>
</evidence>
<dbReference type="Gene3D" id="1.10.760.10">
    <property type="entry name" value="Cytochrome c-like domain"/>
    <property type="match status" value="2"/>
</dbReference>
<dbReference type="PROSITE" id="PS51007">
    <property type="entry name" value="CYTC"/>
    <property type="match status" value="2"/>
</dbReference>
<dbReference type="PANTHER" id="PTHR35008:SF4">
    <property type="entry name" value="BLL4482 PROTEIN"/>
    <property type="match status" value="1"/>
</dbReference>
<evidence type="ECO:0000256" key="4">
    <source>
        <dbReference type="PROSITE-ProRule" id="PRU00433"/>
    </source>
</evidence>
<proteinExistence type="predicted"/>
<feature type="chain" id="PRO_5047344746" evidence="5">
    <location>
        <begin position="24"/>
        <end position="284"/>
    </location>
</feature>
<keyword evidence="3 4" id="KW-0408">Iron</keyword>
<dbReference type="RefSeq" id="WP_378476066.1">
    <property type="nucleotide sequence ID" value="NZ_JBHUIW010000001.1"/>
</dbReference>